<dbReference type="AlphaFoldDB" id="A0A5R9GRP6"/>
<evidence type="ECO:0000313" key="2">
    <source>
        <dbReference type="Proteomes" id="UP000306585"/>
    </source>
</evidence>
<sequence length="146" mass="16275">MVRIQPRKCLVLVDDTASGDLVTSLLHRYGWRMQLVCEDREAYEHMLRRQFDVVVADIDAIDLGGLALLAYCHQNVPEMTTYALAQGDDPERKRLARELCGCQGFLYFQRDEMTDAASRIAADAEFHASAAGQDGTPQLLAEEVAA</sequence>
<dbReference type="GO" id="GO:0003677">
    <property type="term" value="F:DNA binding"/>
    <property type="evidence" value="ECO:0007669"/>
    <property type="project" value="UniProtKB-KW"/>
</dbReference>
<name>A0A5R9GRP6_9PROT</name>
<reference evidence="1 2" key="1">
    <citation type="journal article" date="2019" name="Appl. Environ. Microbiol.">
        <title>Environmental Evidence and Genomic Insight of Iron-oxidizing Bacteria Preference Towards More Corrosion Resistant Stainless Steel at Higher Salinities.</title>
        <authorList>
            <person name="Garrison C.E."/>
            <person name="Price K.A."/>
            <person name="Field E.K."/>
        </authorList>
    </citation>
    <scope>NUCLEOTIDE SEQUENCE [LARGE SCALE GENOMIC DNA]</scope>
    <source>
        <strain evidence="1 2">P3</strain>
    </source>
</reference>
<accession>A0A5R9GRP6</accession>
<dbReference type="Gene3D" id="3.40.50.2300">
    <property type="match status" value="1"/>
</dbReference>
<evidence type="ECO:0000313" key="1">
    <source>
        <dbReference type="EMBL" id="TLS66682.1"/>
    </source>
</evidence>
<dbReference type="RefSeq" id="WP_138239512.1">
    <property type="nucleotide sequence ID" value="NZ_VBRY01000008.1"/>
</dbReference>
<organism evidence="1 2">
    <name type="scientific">Mariprofundus erugo</name>
    <dbReference type="NCBI Taxonomy" id="2528639"/>
    <lineage>
        <taxon>Bacteria</taxon>
        <taxon>Pseudomonadati</taxon>
        <taxon>Pseudomonadota</taxon>
        <taxon>Candidatius Mariprofundia</taxon>
        <taxon>Mariprofundales</taxon>
        <taxon>Mariprofundaceae</taxon>
        <taxon>Mariprofundus</taxon>
    </lineage>
</organism>
<proteinExistence type="predicted"/>
<dbReference type="Proteomes" id="UP000306585">
    <property type="component" value="Unassembled WGS sequence"/>
</dbReference>
<keyword evidence="2" id="KW-1185">Reference proteome</keyword>
<protein>
    <submittedName>
        <fullName evidence="1">DNA-binding response regulator</fullName>
    </submittedName>
</protein>
<comment type="caution">
    <text evidence="1">The sequence shown here is derived from an EMBL/GenBank/DDBJ whole genome shotgun (WGS) entry which is preliminary data.</text>
</comment>
<gene>
    <name evidence="1" type="ORF">FEF65_09155</name>
</gene>
<dbReference type="OrthoDB" id="9999169at2"/>
<dbReference type="EMBL" id="VBRY01000008">
    <property type="protein sequence ID" value="TLS66682.1"/>
    <property type="molecule type" value="Genomic_DNA"/>
</dbReference>
<dbReference type="InterPro" id="IPR011006">
    <property type="entry name" value="CheY-like_superfamily"/>
</dbReference>
<dbReference type="SUPFAM" id="SSF52172">
    <property type="entry name" value="CheY-like"/>
    <property type="match status" value="1"/>
</dbReference>
<keyword evidence="1" id="KW-0238">DNA-binding</keyword>